<evidence type="ECO:0000313" key="2">
    <source>
        <dbReference type="RefSeq" id="XP_060675781.1"/>
    </source>
</evidence>
<dbReference type="InterPro" id="IPR035903">
    <property type="entry name" value="HesB-like_dom_sf"/>
</dbReference>
<dbReference type="Proteomes" id="UP001652623">
    <property type="component" value="Chromosome 8"/>
</dbReference>
<dbReference type="PANTHER" id="PTHR10072:SF41">
    <property type="entry name" value="IRON-SULFUR CLUSTER ASSEMBLY 1 HOMOLOG, MITOCHONDRIAL"/>
    <property type="match status" value="1"/>
</dbReference>
<dbReference type="Gene3D" id="2.60.300.12">
    <property type="entry name" value="HesB-like domain"/>
    <property type="match status" value="1"/>
</dbReference>
<dbReference type="SUPFAM" id="SSF89360">
    <property type="entry name" value="HesB-like domain"/>
    <property type="match status" value="1"/>
</dbReference>
<evidence type="ECO:0000313" key="1">
    <source>
        <dbReference type="Proteomes" id="UP001652623"/>
    </source>
</evidence>
<dbReference type="RefSeq" id="XP_060675781.1">
    <property type="nucleotide sequence ID" value="XM_060819798.1"/>
</dbReference>
<dbReference type="PANTHER" id="PTHR10072">
    <property type="entry name" value="IRON-SULFUR CLUSTER ASSEMBLY PROTEIN"/>
    <property type="match status" value="1"/>
</dbReference>
<gene>
    <name evidence="2" type="primary">LOC132805046</name>
</gene>
<accession>A0ABM4AGC4</accession>
<sequence length="135" mass="15041">MAAPSSSLLLSKVRPSIKRQALSITDAAGVRIRHLLQQRQRAFLWLGVKARGCNSLSYILNYADMGDGLFGNPITNTTLEGLPDYENKKNIERKDRARVALNMKNATEKSMRAVQYLQNMKEQCDGELGGTLCLL</sequence>
<proteinExistence type="predicted"/>
<protein>
    <submittedName>
        <fullName evidence="2">Uncharacterized protein LOC132805046</fullName>
    </submittedName>
</protein>
<reference evidence="2" key="1">
    <citation type="submission" date="2025-08" db="UniProtKB">
        <authorList>
            <consortium name="RefSeq"/>
        </authorList>
    </citation>
    <scope>IDENTIFICATION</scope>
    <source>
        <tissue evidence="2">Seedling</tissue>
    </source>
</reference>
<name>A0ABM4AGC4_ZIZJJ</name>
<keyword evidence="1" id="KW-1185">Reference proteome</keyword>
<organism evidence="1 2">
    <name type="scientific">Ziziphus jujuba</name>
    <name type="common">Chinese jujube</name>
    <name type="synonym">Ziziphus sativa</name>
    <dbReference type="NCBI Taxonomy" id="326968"/>
    <lineage>
        <taxon>Eukaryota</taxon>
        <taxon>Viridiplantae</taxon>
        <taxon>Streptophyta</taxon>
        <taxon>Embryophyta</taxon>
        <taxon>Tracheophyta</taxon>
        <taxon>Spermatophyta</taxon>
        <taxon>Magnoliopsida</taxon>
        <taxon>eudicotyledons</taxon>
        <taxon>Gunneridae</taxon>
        <taxon>Pentapetalae</taxon>
        <taxon>rosids</taxon>
        <taxon>fabids</taxon>
        <taxon>Rosales</taxon>
        <taxon>Rhamnaceae</taxon>
        <taxon>Paliureae</taxon>
        <taxon>Ziziphus</taxon>
    </lineage>
</organism>
<dbReference type="GeneID" id="132805046"/>
<dbReference type="InterPro" id="IPR050322">
    <property type="entry name" value="Fe-S_cluster_asmbl/transfer"/>
</dbReference>